<evidence type="ECO:0000313" key="1">
    <source>
        <dbReference type="EMBL" id="PNU06449.1"/>
    </source>
</evidence>
<evidence type="ECO:0000313" key="2">
    <source>
        <dbReference type="Proteomes" id="UP000236327"/>
    </source>
</evidence>
<organism evidence="1 2">
    <name type="scientific">Novosphingobium guangzhouense</name>
    <dbReference type="NCBI Taxonomy" id="1850347"/>
    <lineage>
        <taxon>Bacteria</taxon>
        <taxon>Pseudomonadati</taxon>
        <taxon>Pseudomonadota</taxon>
        <taxon>Alphaproteobacteria</taxon>
        <taxon>Sphingomonadales</taxon>
        <taxon>Sphingomonadaceae</taxon>
        <taxon>Novosphingobium</taxon>
    </lineage>
</organism>
<protein>
    <submittedName>
        <fullName evidence="1">Uncharacterized protein</fullName>
    </submittedName>
</protein>
<proteinExistence type="predicted"/>
<accession>A0A2K2G5Z2</accession>
<sequence length="89" mass="9979">MAKAHLCDVPGCNTTRKRWQRLCEKHYAALPGDIRTAIIDAHQAHRKADWRRACRRAAEHLASVAAPAVAAAITPQRAFELNQRLLGER</sequence>
<dbReference type="RefSeq" id="WP_103094389.1">
    <property type="nucleotide sequence ID" value="NZ_LYMM01000002.1"/>
</dbReference>
<dbReference type="AlphaFoldDB" id="A0A2K2G5Z2"/>
<dbReference type="Proteomes" id="UP000236327">
    <property type="component" value="Unassembled WGS sequence"/>
</dbReference>
<keyword evidence="2" id="KW-1185">Reference proteome</keyword>
<dbReference type="EMBL" id="LYMM01000002">
    <property type="protein sequence ID" value="PNU06449.1"/>
    <property type="molecule type" value="Genomic_DNA"/>
</dbReference>
<name>A0A2K2G5Z2_9SPHN</name>
<comment type="caution">
    <text evidence="1">The sequence shown here is derived from an EMBL/GenBank/DDBJ whole genome shotgun (WGS) entry which is preliminary data.</text>
</comment>
<dbReference type="OrthoDB" id="7595850at2"/>
<reference evidence="1 2" key="1">
    <citation type="submission" date="2016-05" db="EMBL/GenBank/DDBJ databases">
        <title>Complete genome sequence of Novosphingobium guangzhouense SA925(T).</title>
        <authorList>
            <person name="Sha S."/>
        </authorList>
    </citation>
    <scope>NUCLEOTIDE SEQUENCE [LARGE SCALE GENOMIC DNA]</scope>
    <source>
        <strain evidence="1 2">SA925</strain>
    </source>
</reference>
<gene>
    <name evidence="1" type="ORF">A8V01_02580</name>
</gene>